<organism evidence="2 3">
    <name type="scientific">Kineothrix sedimenti</name>
    <dbReference type="NCBI Taxonomy" id="3123317"/>
    <lineage>
        <taxon>Bacteria</taxon>
        <taxon>Bacillati</taxon>
        <taxon>Bacillota</taxon>
        <taxon>Clostridia</taxon>
        <taxon>Lachnospirales</taxon>
        <taxon>Lachnospiraceae</taxon>
        <taxon>Kineothrix</taxon>
    </lineage>
</organism>
<evidence type="ECO:0000256" key="1">
    <source>
        <dbReference type="ARBA" id="ARBA00006479"/>
    </source>
</evidence>
<dbReference type="EMBL" id="CP146256">
    <property type="protein sequence ID" value="XAH73732.1"/>
    <property type="molecule type" value="Genomic_DNA"/>
</dbReference>
<dbReference type="Proteomes" id="UP001451571">
    <property type="component" value="Chromosome"/>
</dbReference>
<comment type="similarity">
    <text evidence="1">Belongs to the ROK (NagC/XylR) family.</text>
</comment>
<dbReference type="PANTHER" id="PTHR18964:SF149">
    <property type="entry name" value="BIFUNCTIONAL UDP-N-ACETYLGLUCOSAMINE 2-EPIMERASE_N-ACETYLMANNOSAMINE KINASE"/>
    <property type="match status" value="1"/>
</dbReference>
<accession>A0ABZ3EVP1</accession>
<dbReference type="InterPro" id="IPR043129">
    <property type="entry name" value="ATPase_NBD"/>
</dbReference>
<dbReference type="RefSeq" id="WP_342757335.1">
    <property type="nucleotide sequence ID" value="NZ_CP146256.1"/>
</dbReference>
<sequence length="313" mass="33384">MDTYLGLDFGGTKLLIGELDEEGRVLQSKRYDTGLNNQKEATKVILNDLADYVEMVGIRGNLKASGLGIVGIVDNRRGEWVSINHEITGPPVPIAAMIADKLGVPCAVDNDVRSATTAELILGQGRTSSDFIYLNVGTGLAAGFVCDGKIMRGANHNAGEIGHMVVDLSRRESCVCGREGCVENAVSGIGFTRQITARGLPELLDAGKRADVVRLFKGADEGLKECVEITEYAAQALACVIMNLVRVSDPDTVILGGGVISDGWLMRKVNRYLSPETMRGVTNGVVFSSFDLRHAGLIGAATLGMLLMKGDNR</sequence>
<dbReference type="Gene3D" id="3.30.420.40">
    <property type="match status" value="2"/>
</dbReference>
<gene>
    <name evidence="2" type="ORF">V6984_19865</name>
</gene>
<evidence type="ECO:0000313" key="2">
    <source>
        <dbReference type="EMBL" id="XAH73732.1"/>
    </source>
</evidence>
<proteinExistence type="inferred from homology"/>
<name>A0ABZ3EVP1_9FIRM</name>
<evidence type="ECO:0000313" key="3">
    <source>
        <dbReference type="Proteomes" id="UP001451571"/>
    </source>
</evidence>
<dbReference type="PANTHER" id="PTHR18964">
    <property type="entry name" value="ROK (REPRESSOR, ORF, KINASE) FAMILY"/>
    <property type="match status" value="1"/>
</dbReference>
<reference evidence="2 3" key="1">
    <citation type="submission" date="2024-02" db="EMBL/GenBank/DDBJ databases">
        <title>Bacterial strain from lacustrine sediment.</title>
        <authorList>
            <person name="Petit C."/>
            <person name="Fadhlaoui K."/>
        </authorList>
    </citation>
    <scope>NUCLEOTIDE SEQUENCE [LARGE SCALE GENOMIC DNA]</scope>
    <source>
        <strain evidence="2 3">IPX-CK</strain>
    </source>
</reference>
<dbReference type="InterPro" id="IPR000600">
    <property type="entry name" value="ROK"/>
</dbReference>
<dbReference type="SUPFAM" id="SSF53067">
    <property type="entry name" value="Actin-like ATPase domain"/>
    <property type="match status" value="1"/>
</dbReference>
<keyword evidence="3" id="KW-1185">Reference proteome</keyword>
<protein>
    <submittedName>
        <fullName evidence="2">ROK family protein</fullName>
    </submittedName>
</protein>
<dbReference type="Pfam" id="PF00480">
    <property type="entry name" value="ROK"/>
    <property type="match status" value="1"/>
</dbReference>